<accession>A0A3A8LZL1</accession>
<comment type="caution">
    <text evidence="1">The sequence shown here is derived from an EMBL/GenBank/DDBJ whole genome shotgun (WGS) entry which is preliminary data.</text>
</comment>
<keyword evidence="2" id="KW-1185">Reference proteome</keyword>
<dbReference type="PROSITE" id="PS51257">
    <property type="entry name" value="PROKAR_LIPOPROTEIN"/>
    <property type="match status" value="1"/>
</dbReference>
<dbReference type="Proteomes" id="UP000273405">
    <property type="component" value="Unassembled WGS sequence"/>
</dbReference>
<evidence type="ECO:0008006" key="3">
    <source>
        <dbReference type="Google" id="ProtNLM"/>
    </source>
</evidence>
<protein>
    <recommendedName>
        <fullName evidence="3">Lipoprotein</fullName>
    </recommendedName>
</protein>
<evidence type="ECO:0000313" key="1">
    <source>
        <dbReference type="EMBL" id="RKH25220.1"/>
    </source>
</evidence>
<evidence type="ECO:0000313" key="2">
    <source>
        <dbReference type="Proteomes" id="UP000273405"/>
    </source>
</evidence>
<sequence>MGRLLLLGGLGLVASACQSRDGTAEEPATPAFALLQPSRMEELPEGSGGGGSAGEAVALETPDFYGTVTTAEGQGFTVRDDDGVERPFVVAPTTRILRDGKRVARAQLRKGVQVHTTYGERLGTWVATDVEIYSGTPSRDLTATAAAPAKR</sequence>
<gene>
    <name evidence="1" type="ORF">D7X12_41435</name>
</gene>
<reference evidence="2" key="1">
    <citation type="submission" date="2018-09" db="EMBL/GenBank/DDBJ databases">
        <authorList>
            <person name="Livingstone P.G."/>
            <person name="Whitworth D.E."/>
        </authorList>
    </citation>
    <scope>NUCLEOTIDE SEQUENCE [LARGE SCALE GENOMIC DNA]</scope>
    <source>
        <strain evidence="2">CA040B</strain>
    </source>
</reference>
<dbReference type="EMBL" id="RAWG01000642">
    <property type="protein sequence ID" value="RKH25220.1"/>
    <property type="molecule type" value="Genomic_DNA"/>
</dbReference>
<name>A0A3A8LZL1_9BACT</name>
<proteinExistence type="predicted"/>
<dbReference type="AlphaFoldDB" id="A0A3A8LZL1"/>
<organism evidence="1 2">
    <name type="scientific">Corallococcus sicarius</name>
    <dbReference type="NCBI Taxonomy" id="2316726"/>
    <lineage>
        <taxon>Bacteria</taxon>
        <taxon>Pseudomonadati</taxon>
        <taxon>Myxococcota</taxon>
        <taxon>Myxococcia</taxon>
        <taxon>Myxococcales</taxon>
        <taxon>Cystobacterineae</taxon>
        <taxon>Myxococcaceae</taxon>
        <taxon>Corallococcus</taxon>
    </lineage>
</organism>